<dbReference type="Proteomes" id="UP001234216">
    <property type="component" value="Unassembled WGS sequence"/>
</dbReference>
<accession>A0AAW8FUU7</accession>
<feature type="compositionally biased region" description="Basic and acidic residues" evidence="1">
    <location>
        <begin position="18"/>
        <end position="27"/>
    </location>
</feature>
<proteinExistence type="predicted"/>
<feature type="region of interest" description="Disordered" evidence="1">
    <location>
        <begin position="18"/>
        <end position="39"/>
    </location>
</feature>
<protein>
    <submittedName>
        <fullName evidence="2">Uncharacterized protein</fullName>
    </submittedName>
</protein>
<evidence type="ECO:0000313" key="3">
    <source>
        <dbReference type="Proteomes" id="UP001234216"/>
    </source>
</evidence>
<gene>
    <name evidence="2" type="ORF">QFZ22_009265</name>
</gene>
<evidence type="ECO:0000313" key="2">
    <source>
        <dbReference type="EMBL" id="MDQ0913280.1"/>
    </source>
</evidence>
<organism evidence="2 3">
    <name type="scientific">Streptomyces canus</name>
    <dbReference type="NCBI Taxonomy" id="58343"/>
    <lineage>
        <taxon>Bacteria</taxon>
        <taxon>Bacillati</taxon>
        <taxon>Actinomycetota</taxon>
        <taxon>Actinomycetes</taxon>
        <taxon>Kitasatosporales</taxon>
        <taxon>Streptomycetaceae</taxon>
        <taxon>Streptomyces</taxon>
        <taxon>Streptomyces aurantiacus group</taxon>
    </lineage>
</organism>
<evidence type="ECO:0000256" key="1">
    <source>
        <dbReference type="SAM" id="MobiDB-lite"/>
    </source>
</evidence>
<dbReference type="EMBL" id="JAUSZV010000005">
    <property type="protein sequence ID" value="MDQ0913280.1"/>
    <property type="molecule type" value="Genomic_DNA"/>
</dbReference>
<dbReference type="AlphaFoldDB" id="A0AAW8FUU7"/>
<reference evidence="2" key="1">
    <citation type="submission" date="2023-07" db="EMBL/GenBank/DDBJ databases">
        <title>Comparative genomics of wheat-associated soil bacteria to identify genetic determinants of phenazine resistance.</title>
        <authorList>
            <person name="Mouncey N."/>
        </authorList>
    </citation>
    <scope>NUCLEOTIDE SEQUENCE</scope>
    <source>
        <strain evidence="2">V4I22</strain>
    </source>
</reference>
<comment type="caution">
    <text evidence="2">The sequence shown here is derived from an EMBL/GenBank/DDBJ whole genome shotgun (WGS) entry which is preliminary data.</text>
</comment>
<sequence>MTGFGAVDALLAKGKQEVPLRPIEEGRAGSVGVSGVDGR</sequence>
<name>A0AAW8FUU7_9ACTN</name>